<comment type="caution">
    <text evidence="2">The sequence shown here is derived from an EMBL/GenBank/DDBJ whole genome shotgun (WGS) entry which is preliminary data.</text>
</comment>
<dbReference type="Proteomes" id="UP001482620">
    <property type="component" value="Unassembled WGS sequence"/>
</dbReference>
<organism evidence="2 3">
    <name type="scientific">Ilyodon furcidens</name>
    <name type="common">goldbreast splitfin</name>
    <dbReference type="NCBI Taxonomy" id="33524"/>
    <lineage>
        <taxon>Eukaryota</taxon>
        <taxon>Metazoa</taxon>
        <taxon>Chordata</taxon>
        <taxon>Craniata</taxon>
        <taxon>Vertebrata</taxon>
        <taxon>Euteleostomi</taxon>
        <taxon>Actinopterygii</taxon>
        <taxon>Neopterygii</taxon>
        <taxon>Teleostei</taxon>
        <taxon>Neoteleostei</taxon>
        <taxon>Acanthomorphata</taxon>
        <taxon>Ovalentaria</taxon>
        <taxon>Atherinomorphae</taxon>
        <taxon>Cyprinodontiformes</taxon>
        <taxon>Goodeidae</taxon>
        <taxon>Ilyodon</taxon>
    </lineage>
</organism>
<keyword evidence="3" id="KW-1185">Reference proteome</keyword>
<gene>
    <name evidence="2" type="ORF">ILYODFUR_014686</name>
</gene>
<evidence type="ECO:0000256" key="1">
    <source>
        <dbReference type="SAM" id="Phobius"/>
    </source>
</evidence>
<reference evidence="2 3" key="1">
    <citation type="submission" date="2021-06" db="EMBL/GenBank/DDBJ databases">
        <authorList>
            <person name="Palmer J.M."/>
        </authorList>
    </citation>
    <scope>NUCLEOTIDE SEQUENCE [LARGE SCALE GENOMIC DNA]</scope>
    <source>
        <strain evidence="3">if_2019</strain>
        <tissue evidence="2">Muscle</tissue>
    </source>
</reference>
<sequence length="110" mass="12096">MRALPSCFGKFPTLCGSPVLFLFGLSARTGRLIMPSSPLPLSVSLPFVVFYFLAVFPCLSSTPYLTGNIEGLMSPLSHMTPEFVSWLSDHQETSCKFSEAELLYTTPLLI</sequence>
<evidence type="ECO:0000313" key="2">
    <source>
        <dbReference type="EMBL" id="MEQ2251781.1"/>
    </source>
</evidence>
<keyword evidence="1" id="KW-1133">Transmembrane helix</keyword>
<keyword evidence="1" id="KW-0812">Transmembrane</keyword>
<accession>A0ABV0V5R2</accession>
<protein>
    <submittedName>
        <fullName evidence="2">Uncharacterized protein</fullName>
    </submittedName>
</protein>
<evidence type="ECO:0000313" key="3">
    <source>
        <dbReference type="Proteomes" id="UP001482620"/>
    </source>
</evidence>
<keyword evidence="1" id="KW-0472">Membrane</keyword>
<feature type="transmembrane region" description="Helical" evidence="1">
    <location>
        <begin position="39"/>
        <end position="59"/>
    </location>
</feature>
<dbReference type="EMBL" id="JAHRIQ010093933">
    <property type="protein sequence ID" value="MEQ2251781.1"/>
    <property type="molecule type" value="Genomic_DNA"/>
</dbReference>
<proteinExistence type="predicted"/>
<name>A0ABV0V5R2_9TELE</name>